<evidence type="ECO:0000313" key="2">
    <source>
        <dbReference type="Proteomes" id="UP000291084"/>
    </source>
</evidence>
<protein>
    <submittedName>
        <fullName evidence="1">Uncharacterized protein</fullName>
    </submittedName>
</protein>
<evidence type="ECO:0000313" key="1">
    <source>
        <dbReference type="EMBL" id="BAU02837.1"/>
    </source>
</evidence>
<dbReference type="EMBL" id="AP015044">
    <property type="protein sequence ID" value="BAU02837.1"/>
    <property type="molecule type" value="Genomic_DNA"/>
</dbReference>
<gene>
    <name evidence="1" type="primary">Vigan.11G242600</name>
    <name evidence="1" type="ORF">VIGAN_11242600</name>
</gene>
<keyword evidence="2" id="KW-1185">Reference proteome</keyword>
<name>A0A0S3TCP0_PHAAN</name>
<accession>A0A0S3TCP0</accession>
<proteinExistence type="predicted"/>
<dbReference type="AlphaFoldDB" id="A0A0S3TCP0"/>
<dbReference type="Proteomes" id="UP000291084">
    <property type="component" value="Chromosome 11"/>
</dbReference>
<sequence length="99" mass="11374">VVQNWKCPCGWHVIWCDLMIRNMVPHEDKIYPKLKSSCNLVFMALGSLFFSALTKYISTRLSSKLHADLTFHSTLSASIKTLPTTTILNCKRYIKSSFF</sequence>
<feature type="non-terminal residue" evidence="1">
    <location>
        <position position="1"/>
    </location>
</feature>
<reference evidence="1 2" key="1">
    <citation type="journal article" date="2015" name="Sci. Rep.">
        <title>The power of single molecule real-time sequencing technology in the de novo assembly of a eukaryotic genome.</title>
        <authorList>
            <person name="Sakai H."/>
            <person name="Naito K."/>
            <person name="Ogiso-Tanaka E."/>
            <person name="Takahashi Y."/>
            <person name="Iseki K."/>
            <person name="Muto C."/>
            <person name="Satou K."/>
            <person name="Teruya K."/>
            <person name="Shiroma A."/>
            <person name="Shimoji M."/>
            <person name="Hirano T."/>
            <person name="Itoh T."/>
            <person name="Kaga A."/>
            <person name="Tomooka N."/>
        </authorList>
    </citation>
    <scope>NUCLEOTIDE SEQUENCE [LARGE SCALE GENOMIC DNA]</scope>
    <source>
        <strain evidence="2">cv. Shumari</strain>
    </source>
</reference>
<organism evidence="1 2">
    <name type="scientific">Vigna angularis var. angularis</name>
    <dbReference type="NCBI Taxonomy" id="157739"/>
    <lineage>
        <taxon>Eukaryota</taxon>
        <taxon>Viridiplantae</taxon>
        <taxon>Streptophyta</taxon>
        <taxon>Embryophyta</taxon>
        <taxon>Tracheophyta</taxon>
        <taxon>Spermatophyta</taxon>
        <taxon>Magnoliopsida</taxon>
        <taxon>eudicotyledons</taxon>
        <taxon>Gunneridae</taxon>
        <taxon>Pentapetalae</taxon>
        <taxon>rosids</taxon>
        <taxon>fabids</taxon>
        <taxon>Fabales</taxon>
        <taxon>Fabaceae</taxon>
        <taxon>Papilionoideae</taxon>
        <taxon>50 kb inversion clade</taxon>
        <taxon>NPAAA clade</taxon>
        <taxon>indigoferoid/millettioid clade</taxon>
        <taxon>Phaseoleae</taxon>
        <taxon>Vigna</taxon>
    </lineage>
</organism>